<keyword evidence="3" id="KW-1185">Reference proteome</keyword>
<dbReference type="CDD" id="cd04301">
    <property type="entry name" value="NAT_SF"/>
    <property type="match status" value="1"/>
</dbReference>
<name>A0A2Z3GNW9_9BACT</name>
<dbReference type="EMBL" id="CP025958">
    <property type="protein sequence ID" value="AWM35949.1"/>
    <property type="molecule type" value="Genomic_DNA"/>
</dbReference>
<dbReference type="Proteomes" id="UP000245802">
    <property type="component" value="Chromosome"/>
</dbReference>
<organism evidence="2 3">
    <name type="scientific">Gemmata obscuriglobus</name>
    <dbReference type="NCBI Taxonomy" id="114"/>
    <lineage>
        <taxon>Bacteria</taxon>
        <taxon>Pseudomonadati</taxon>
        <taxon>Planctomycetota</taxon>
        <taxon>Planctomycetia</taxon>
        <taxon>Gemmatales</taxon>
        <taxon>Gemmataceae</taxon>
        <taxon>Gemmata</taxon>
    </lineage>
</organism>
<dbReference type="AlphaFoldDB" id="A0A2Z3GNW9"/>
<feature type="domain" description="N-acetyltransferase" evidence="1">
    <location>
        <begin position="125"/>
        <end position="261"/>
    </location>
</feature>
<dbReference type="InterPro" id="IPR000182">
    <property type="entry name" value="GNAT_dom"/>
</dbReference>
<reference evidence="2 3" key="1">
    <citation type="submission" date="2018-01" db="EMBL/GenBank/DDBJ databases">
        <title>G. obscuriglobus.</title>
        <authorList>
            <person name="Franke J."/>
            <person name="Blomberg W."/>
            <person name="Selmecki A."/>
        </authorList>
    </citation>
    <scope>NUCLEOTIDE SEQUENCE [LARGE SCALE GENOMIC DNA]</scope>
    <source>
        <strain evidence="2 3">DSM 5831</strain>
    </source>
</reference>
<gene>
    <name evidence="2" type="ORF">C1280_02275</name>
</gene>
<dbReference type="KEGG" id="gog:C1280_02275"/>
<dbReference type="SUPFAM" id="SSF55729">
    <property type="entry name" value="Acyl-CoA N-acyltransferases (Nat)"/>
    <property type="match status" value="1"/>
</dbReference>
<dbReference type="PROSITE" id="PS51186">
    <property type="entry name" value="GNAT"/>
    <property type="match status" value="1"/>
</dbReference>
<dbReference type="GO" id="GO:0016747">
    <property type="term" value="F:acyltransferase activity, transferring groups other than amino-acyl groups"/>
    <property type="evidence" value="ECO:0007669"/>
    <property type="project" value="InterPro"/>
</dbReference>
<keyword evidence="2" id="KW-0808">Transferase</keyword>
<dbReference type="InterPro" id="IPR016181">
    <property type="entry name" value="Acyl_CoA_acyltransferase"/>
</dbReference>
<dbReference type="OrthoDB" id="1096234at2"/>
<dbReference type="Pfam" id="PF00583">
    <property type="entry name" value="Acetyltransf_1"/>
    <property type="match status" value="1"/>
</dbReference>
<dbReference type="Gene3D" id="3.40.630.30">
    <property type="match status" value="1"/>
</dbReference>
<evidence type="ECO:0000313" key="2">
    <source>
        <dbReference type="EMBL" id="AWM35949.1"/>
    </source>
</evidence>
<proteinExistence type="predicted"/>
<evidence type="ECO:0000313" key="3">
    <source>
        <dbReference type="Proteomes" id="UP000245802"/>
    </source>
</evidence>
<accession>A0A2Z3GNW9</accession>
<dbReference type="RefSeq" id="WP_010049385.1">
    <property type="nucleotide sequence ID" value="NZ_CP025958.1"/>
</dbReference>
<protein>
    <submittedName>
        <fullName evidence="2">N-acetyltransferase</fullName>
    </submittedName>
</protein>
<evidence type="ECO:0000259" key="1">
    <source>
        <dbReference type="PROSITE" id="PS51186"/>
    </source>
</evidence>
<sequence>MTPDLKETAHAALCLTEAPYLKHYKRGRFRVWEGVAFVASELPGPGFNFAAVLRPSAPSLNELLPVARDFFADSAAGWGVLVEGNAGHPMEAELRARGWAVDEDEPAYVLPALDSIGTHPVPPDLTIRRAEGQVGADVYKALTAAAFQAPPEFADLMVPSVNFMFDPDIAIFIGSAGGIDVAAAAYSRAGSTAVLWGVATLEPYRGRGYGAAVSRAALAHAASQGCDNAALRSGPKSRQLYERIGFKYVCQHRTYAAPAGV</sequence>